<reference evidence="10" key="1">
    <citation type="submission" date="2025-08" db="UniProtKB">
        <authorList>
            <consortium name="RefSeq"/>
        </authorList>
    </citation>
    <scope>IDENTIFICATION</scope>
</reference>
<evidence type="ECO:0000313" key="9">
    <source>
        <dbReference type="Proteomes" id="UP000694920"/>
    </source>
</evidence>
<dbReference type="SUPFAM" id="SSF54928">
    <property type="entry name" value="RNA-binding domain, RBD"/>
    <property type="match status" value="1"/>
</dbReference>
<dbReference type="GO" id="GO:0010494">
    <property type="term" value="C:cytoplasmic stress granule"/>
    <property type="evidence" value="ECO:0007669"/>
    <property type="project" value="TreeGrafter"/>
</dbReference>
<evidence type="ECO:0000256" key="5">
    <source>
        <dbReference type="SAM" id="MobiDB-lite"/>
    </source>
</evidence>
<dbReference type="InterPro" id="IPR045180">
    <property type="entry name" value="La_dom_prot"/>
</dbReference>
<dbReference type="PRINTS" id="PR00302">
    <property type="entry name" value="LUPUSLA"/>
</dbReference>
<feature type="compositionally biased region" description="Acidic residues" evidence="5">
    <location>
        <begin position="243"/>
        <end position="254"/>
    </location>
</feature>
<dbReference type="InterPro" id="IPR000504">
    <property type="entry name" value="RRM_dom"/>
</dbReference>
<evidence type="ECO:0000256" key="3">
    <source>
        <dbReference type="ARBA" id="ARBA00023242"/>
    </source>
</evidence>
<dbReference type="RefSeq" id="XP_015588148.1">
    <property type="nucleotide sequence ID" value="XM_015732662.2"/>
</dbReference>
<gene>
    <name evidence="10" type="primary">LOC107264429</name>
</gene>
<feature type="compositionally biased region" description="Basic and acidic residues" evidence="5">
    <location>
        <begin position="1"/>
        <end position="27"/>
    </location>
</feature>
<dbReference type="InterPro" id="IPR002344">
    <property type="entry name" value="Lupus_La"/>
</dbReference>
<keyword evidence="2 4" id="KW-0694">RNA-binding</keyword>
<dbReference type="Proteomes" id="UP000694920">
    <property type="component" value="Unplaced"/>
</dbReference>
<dbReference type="InterPro" id="IPR036388">
    <property type="entry name" value="WH-like_DNA-bd_sf"/>
</dbReference>
<dbReference type="GO" id="GO:1990904">
    <property type="term" value="C:ribonucleoprotein complex"/>
    <property type="evidence" value="ECO:0007669"/>
    <property type="project" value="UniProtKB-UniRule"/>
</dbReference>
<dbReference type="SMART" id="SM00715">
    <property type="entry name" value="LA"/>
    <property type="match status" value="1"/>
</dbReference>
<feature type="domain" description="RRM" evidence="6">
    <location>
        <begin position="135"/>
        <end position="224"/>
    </location>
</feature>
<evidence type="ECO:0000313" key="10">
    <source>
        <dbReference type="RefSeq" id="XP_015588148.1"/>
    </source>
</evidence>
<evidence type="ECO:0000256" key="1">
    <source>
        <dbReference type="ARBA" id="ARBA00004123"/>
    </source>
</evidence>
<keyword evidence="9" id="KW-1185">Reference proteome</keyword>
<dbReference type="Gene3D" id="3.30.70.330">
    <property type="match status" value="2"/>
</dbReference>
<dbReference type="GO" id="GO:0045727">
    <property type="term" value="P:positive regulation of translation"/>
    <property type="evidence" value="ECO:0007669"/>
    <property type="project" value="TreeGrafter"/>
</dbReference>
<comment type="subcellular location">
    <subcellularLocation>
        <location evidence="1">Nucleus</location>
    </subcellularLocation>
</comment>
<organism evidence="9 10">
    <name type="scientific">Cephus cinctus</name>
    <name type="common">Wheat stem sawfly</name>
    <dbReference type="NCBI Taxonomy" id="211228"/>
    <lineage>
        <taxon>Eukaryota</taxon>
        <taxon>Metazoa</taxon>
        <taxon>Ecdysozoa</taxon>
        <taxon>Arthropoda</taxon>
        <taxon>Hexapoda</taxon>
        <taxon>Insecta</taxon>
        <taxon>Pterygota</taxon>
        <taxon>Neoptera</taxon>
        <taxon>Endopterygota</taxon>
        <taxon>Hymenoptera</taxon>
        <taxon>Cephoidea</taxon>
        <taxon>Cephidae</taxon>
        <taxon>Cephus</taxon>
    </lineage>
</organism>
<accession>A0AAJ7BKB2</accession>
<dbReference type="PROSITE" id="PS51939">
    <property type="entry name" value="XRRM"/>
    <property type="match status" value="1"/>
</dbReference>
<dbReference type="InterPro" id="IPR006630">
    <property type="entry name" value="La_HTH"/>
</dbReference>
<dbReference type="SUPFAM" id="SSF46785">
    <property type="entry name" value="Winged helix' DNA-binding domain"/>
    <property type="match status" value="1"/>
</dbReference>
<name>A0AAJ7BKB2_CEPCN</name>
<feature type="domain" description="XRRM" evidence="8">
    <location>
        <begin position="261"/>
        <end position="385"/>
    </location>
</feature>
<dbReference type="PROSITE" id="PS50102">
    <property type="entry name" value="RRM"/>
    <property type="match status" value="1"/>
</dbReference>
<feature type="region of interest" description="Disordered" evidence="5">
    <location>
        <begin position="352"/>
        <end position="402"/>
    </location>
</feature>
<evidence type="ECO:0000259" key="6">
    <source>
        <dbReference type="PROSITE" id="PS50102"/>
    </source>
</evidence>
<protein>
    <submittedName>
        <fullName evidence="10">La protein homolog</fullName>
    </submittedName>
</protein>
<dbReference type="InterPro" id="IPR036390">
    <property type="entry name" value="WH_DNA-bd_sf"/>
</dbReference>
<feature type="compositionally biased region" description="Basic and acidic residues" evidence="5">
    <location>
        <begin position="389"/>
        <end position="402"/>
    </location>
</feature>
<evidence type="ECO:0000256" key="4">
    <source>
        <dbReference type="PROSITE-ProRule" id="PRU00332"/>
    </source>
</evidence>
<feature type="compositionally biased region" description="Basic and acidic residues" evidence="5">
    <location>
        <begin position="224"/>
        <end position="242"/>
    </location>
</feature>
<dbReference type="InterPro" id="IPR012677">
    <property type="entry name" value="Nucleotide-bd_a/b_plait_sf"/>
</dbReference>
<dbReference type="PROSITE" id="PS50961">
    <property type="entry name" value="HTH_LA"/>
    <property type="match status" value="1"/>
</dbReference>
<dbReference type="Pfam" id="PF08777">
    <property type="entry name" value="RRM_3"/>
    <property type="match status" value="1"/>
</dbReference>
<dbReference type="AlphaFoldDB" id="A0AAJ7BKB2"/>
<dbReference type="Gene3D" id="1.10.10.10">
    <property type="entry name" value="Winged helix-like DNA-binding domain superfamily/Winged helix DNA-binding domain"/>
    <property type="match status" value="1"/>
</dbReference>
<dbReference type="SMART" id="SM00360">
    <property type="entry name" value="RRM"/>
    <property type="match status" value="2"/>
</dbReference>
<dbReference type="GO" id="GO:0008033">
    <property type="term" value="P:tRNA processing"/>
    <property type="evidence" value="ECO:0007669"/>
    <property type="project" value="TreeGrafter"/>
</dbReference>
<dbReference type="CTD" id="35305"/>
<feature type="region of interest" description="Disordered" evidence="5">
    <location>
        <begin position="224"/>
        <end position="276"/>
    </location>
</feature>
<dbReference type="Pfam" id="PF05383">
    <property type="entry name" value="La"/>
    <property type="match status" value="1"/>
</dbReference>
<dbReference type="PANTHER" id="PTHR22792:SF166">
    <property type="entry name" value="LUPUS LA PROTEIN HOMOLOG"/>
    <property type="match status" value="1"/>
</dbReference>
<feature type="region of interest" description="Disordered" evidence="5">
    <location>
        <begin position="1"/>
        <end position="33"/>
    </location>
</feature>
<dbReference type="CDD" id="cd08028">
    <property type="entry name" value="LARP_3"/>
    <property type="match status" value="1"/>
</dbReference>
<feature type="domain" description="HTH La-type RNA-binding" evidence="7">
    <location>
        <begin position="33"/>
        <end position="123"/>
    </location>
</feature>
<dbReference type="InterPro" id="IPR035979">
    <property type="entry name" value="RBD_domain_sf"/>
</dbReference>
<dbReference type="CDD" id="cd12541">
    <property type="entry name" value="RRM2_La"/>
    <property type="match status" value="1"/>
</dbReference>
<dbReference type="GO" id="GO:0005829">
    <property type="term" value="C:cytosol"/>
    <property type="evidence" value="ECO:0007669"/>
    <property type="project" value="TreeGrafter"/>
</dbReference>
<sequence>MENGKDTKEPEAQKDAEPEKVKDDKPADVPAVEEPSAELLTKIKKQVEFYFGDVNMQRDKFLIEQVKLDDGWIPMTVMLNFKLLASMSKDVHVILKALETSDLIEISEDKKKIRRTPKHPIPVFDEEYRKAQEARTVYVKGFPQTGITIEMLKTFFEPYGLIENIVMRKYQDKQKKLQFKGSVFVQFTTVEDAKVFLEKDGVKYEDTELIKKWSADYAIGKAKEKEERKQKKAEKKGEKQENDVNDVAEAEADNASEKDSGLPKGSVLHLSGMSEDSTREHIKERLGELDACIAFVDFKKGDTEGWVRLQGEGAAQPLLDKMEKNQVIINGKEVTCRLLEGEEEAKYLTKAKEEMRNLRQTKMNNRAGKRGGRKGGRGGQRGRKRRGSPGKDEPASKKVTTD</sequence>
<dbReference type="GO" id="GO:0005634">
    <property type="term" value="C:nucleus"/>
    <property type="evidence" value="ECO:0007669"/>
    <property type="project" value="UniProtKB-SubCell"/>
</dbReference>
<proteinExistence type="predicted"/>
<keyword evidence="3" id="KW-0539">Nucleus</keyword>
<evidence type="ECO:0000259" key="7">
    <source>
        <dbReference type="PROSITE" id="PS50961"/>
    </source>
</evidence>
<dbReference type="KEGG" id="ccin:107264429"/>
<dbReference type="Pfam" id="PF00076">
    <property type="entry name" value="RRM_1"/>
    <property type="match status" value="1"/>
</dbReference>
<dbReference type="GeneID" id="107264429"/>
<evidence type="ECO:0000256" key="2">
    <source>
        <dbReference type="ARBA" id="ARBA00022884"/>
    </source>
</evidence>
<dbReference type="InterPro" id="IPR014886">
    <property type="entry name" value="La_xRRM"/>
</dbReference>
<dbReference type="GO" id="GO:0003729">
    <property type="term" value="F:mRNA binding"/>
    <property type="evidence" value="ECO:0007669"/>
    <property type="project" value="TreeGrafter"/>
</dbReference>
<feature type="compositionally biased region" description="Basic residues" evidence="5">
    <location>
        <begin position="367"/>
        <end position="388"/>
    </location>
</feature>
<dbReference type="CDD" id="cd12291">
    <property type="entry name" value="RRM1_La"/>
    <property type="match status" value="1"/>
</dbReference>
<dbReference type="PANTHER" id="PTHR22792">
    <property type="entry name" value="LUPUS LA PROTEIN-RELATED"/>
    <property type="match status" value="1"/>
</dbReference>
<evidence type="ECO:0000259" key="8">
    <source>
        <dbReference type="PROSITE" id="PS51939"/>
    </source>
</evidence>